<reference evidence="1" key="1">
    <citation type="journal article" date="2016" name="Nat. Genet.">
        <title>A high-quality carrot genome assembly provides new insights into carotenoid accumulation and asterid genome evolution.</title>
        <authorList>
            <person name="Iorizzo M."/>
            <person name="Ellison S."/>
            <person name="Senalik D."/>
            <person name="Zeng P."/>
            <person name="Satapoomin P."/>
            <person name="Huang J."/>
            <person name="Bowman M."/>
            <person name="Iovene M."/>
            <person name="Sanseverino W."/>
            <person name="Cavagnaro P."/>
            <person name="Yildiz M."/>
            <person name="Macko-Podgorni A."/>
            <person name="Moranska E."/>
            <person name="Grzebelus E."/>
            <person name="Grzebelus D."/>
            <person name="Ashrafi H."/>
            <person name="Zheng Z."/>
            <person name="Cheng S."/>
            <person name="Spooner D."/>
            <person name="Van Deynze A."/>
            <person name="Simon P."/>
        </authorList>
    </citation>
    <scope>NUCLEOTIDE SEQUENCE [LARGE SCALE GENOMIC DNA]</scope>
    <source>
        <tissue evidence="1">Leaf</tissue>
    </source>
</reference>
<dbReference type="PANTHER" id="PTHR33103">
    <property type="entry name" value="OS01G0153900 PROTEIN"/>
    <property type="match status" value="1"/>
</dbReference>
<name>A0A165WGC9_DAUCS</name>
<accession>A0A165WGC9</accession>
<proteinExistence type="predicted"/>
<dbReference type="Pfam" id="PF05056">
    <property type="entry name" value="DUF674"/>
    <property type="match status" value="1"/>
</dbReference>
<dbReference type="EMBL" id="LNRQ01000004">
    <property type="protein sequence ID" value="KZM97414.1"/>
    <property type="molecule type" value="Genomic_DNA"/>
</dbReference>
<protein>
    <submittedName>
        <fullName evidence="1">Uncharacterized protein</fullName>
    </submittedName>
</protein>
<organism evidence="1">
    <name type="scientific">Daucus carota subsp. sativus</name>
    <name type="common">Carrot</name>
    <dbReference type="NCBI Taxonomy" id="79200"/>
    <lineage>
        <taxon>Eukaryota</taxon>
        <taxon>Viridiplantae</taxon>
        <taxon>Streptophyta</taxon>
        <taxon>Embryophyta</taxon>
        <taxon>Tracheophyta</taxon>
        <taxon>Spermatophyta</taxon>
        <taxon>Magnoliopsida</taxon>
        <taxon>eudicotyledons</taxon>
        <taxon>Gunneridae</taxon>
        <taxon>Pentapetalae</taxon>
        <taxon>asterids</taxon>
        <taxon>campanulids</taxon>
        <taxon>Apiales</taxon>
        <taxon>Apiaceae</taxon>
        <taxon>Apioideae</taxon>
        <taxon>Scandiceae</taxon>
        <taxon>Daucinae</taxon>
        <taxon>Daucus</taxon>
        <taxon>Daucus sect. Daucus</taxon>
    </lineage>
</organism>
<dbReference type="PANTHER" id="PTHR33103:SF19">
    <property type="entry name" value="OS09G0544700 PROTEIN"/>
    <property type="match status" value="1"/>
</dbReference>
<dbReference type="Gramene" id="KZM97414">
    <property type="protein sequence ID" value="KZM97414"/>
    <property type="gene ID" value="DCAR_015224"/>
</dbReference>
<comment type="caution">
    <text evidence="1">The sequence shown here is derived from an EMBL/GenBank/DDBJ whole genome shotgun (WGS) entry which is preliminary data.</text>
</comment>
<gene>
    <name evidence="1" type="ORF">DCAR_015224</name>
</gene>
<dbReference type="STRING" id="79200.A0A165WGC9"/>
<evidence type="ECO:0000313" key="1">
    <source>
        <dbReference type="EMBL" id="KZM97414.1"/>
    </source>
</evidence>
<sequence length="154" mass="16937">MVGSLGKIYGSIESLNASYMEPNVNKDHVLNPRVYSSHGDAPLLLGHKSEGDQDNDTKYLKSNVKWCNCGRPMNYVKKTYPSPEKKKGVETGKGGYVKELANYMIMDDLVVKPMSTISSITLLSEVKDMSAVKTLEVFIGKNEVYGIRASPAVS</sequence>
<dbReference type="AlphaFoldDB" id="A0A165WGC9"/>
<dbReference type="InterPro" id="IPR007750">
    <property type="entry name" value="DUF674"/>
</dbReference>